<feature type="domain" description="Nitroreductase" evidence="4">
    <location>
        <begin position="44"/>
        <end position="210"/>
    </location>
</feature>
<dbReference type="InterPro" id="IPR050627">
    <property type="entry name" value="Nitroreductase/BluB"/>
</dbReference>
<dbReference type="InterPro" id="IPR000415">
    <property type="entry name" value="Nitroreductase-like"/>
</dbReference>
<protein>
    <submittedName>
        <fullName evidence="5">Cob(II)yrinic acid a,c-diamide reductase</fullName>
    </submittedName>
</protein>
<evidence type="ECO:0000313" key="5">
    <source>
        <dbReference type="EMBL" id="TQL36364.1"/>
    </source>
</evidence>
<dbReference type="PANTHER" id="PTHR23026:SF90">
    <property type="entry name" value="IODOTYROSINE DEIODINASE 1"/>
    <property type="match status" value="1"/>
</dbReference>
<dbReference type="GO" id="GO:0016491">
    <property type="term" value="F:oxidoreductase activity"/>
    <property type="evidence" value="ECO:0007669"/>
    <property type="project" value="UniProtKB-KW"/>
</dbReference>
<sequence length="244" mass="26676">MARHALASSLNIALECSAHDHAMCPAERGPSAAGACPMDLYDVIHRRRDVRAQFTGAPVPPEALDRVLAAAHAAPSVGYSQPWDFILVRDPELRRRFHEHVSTEREVFATTLDGEAAERFARIKIDGVLESSLAVVVTYDPARGGPAVLGRHAIADTGLYSACLAIQNLWLAATAEGLGVGWVSFYREQWLANLLDIPAGIRPVAWLCLGPVTHFEQVPDLARHGWRKKRPLTDAVHTDRWGAA</sequence>
<evidence type="ECO:0000256" key="1">
    <source>
        <dbReference type="ARBA" id="ARBA00022630"/>
    </source>
</evidence>
<dbReference type="EMBL" id="VFOL01000001">
    <property type="protein sequence ID" value="TQL36364.1"/>
    <property type="molecule type" value="Genomic_DNA"/>
</dbReference>
<organism evidence="5 6">
    <name type="scientific">Salinispora arenicola</name>
    <dbReference type="NCBI Taxonomy" id="168697"/>
    <lineage>
        <taxon>Bacteria</taxon>
        <taxon>Bacillati</taxon>
        <taxon>Actinomycetota</taxon>
        <taxon>Actinomycetes</taxon>
        <taxon>Micromonosporales</taxon>
        <taxon>Micromonosporaceae</taxon>
        <taxon>Salinispora</taxon>
    </lineage>
</organism>
<dbReference type="SUPFAM" id="SSF55469">
    <property type="entry name" value="FMN-dependent nitroreductase-like"/>
    <property type="match status" value="1"/>
</dbReference>
<gene>
    <name evidence="5" type="ORF">FB564_1453</name>
</gene>
<evidence type="ECO:0000256" key="2">
    <source>
        <dbReference type="ARBA" id="ARBA00022643"/>
    </source>
</evidence>
<name>A0A542XKI2_SALAC</name>
<dbReference type="InterPro" id="IPR012825">
    <property type="entry name" value="BluB"/>
</dbReference>
<accession>A0A542XKI2</accession>
<dbReference type="PANTHER" id="PTHR23026">
    <property type="entry name" value="NADPH NITROREDUCTASE"/>
    <property type="match status" value="1"/>
</dbReference>
<keyword evidence="3" id="KW-0560">Oxidoreductase</keyword>
<keyword evidence="2" id="KW-0288">FMN</keyword>
<dbReference type="Proteomes" id="UP000315983">
    <property type="component" value="Unassembled WGS sequence"/>
</dbReference>
<evidence type="ECO:0000259" key="4">
    <source>
        <dbReference type="Pfam" id="PF00881"/>
    </source>
</evidence>
<dbReference type="Pfam" id="PF00881">
    <property type="entry name" value="Nitroreductase"/>
    <property type="match status" value="1"/>
</dbReference>
<dbReference type="NCBIfam" id="TIGR02476">
    <property type="entry name" value="BluB"/>
    <property type="match status" value="1"/>
</dbReference>
<evidence type="ECO:0000256" key="3">
    <source>
        <dbReference type="ARBA" id="ARBA00023002"/>
    </source>
</evidence>
<dbReference type="AlphaFoldDB" id="A0A542XKI2"/>
<evidence type="ECO:0000313" key="6">
    <source>
        <dbReference type="Proteomes" id="UP000315983"/>
    </source>
</evidence>
<dbReference type="InterPro" id="IPR029479">
    <property type="entry name" value="Nitroreductase"/>
</dbReference>
<comment type="caution">
    <text evidence="5">The sequence shown here is derived from an EMBL/GenBank/DDBJ whole genome shotgun (WGS) entry which is preliminary data.</text>
</comment>
<proteinExistence type="predicted"/>
<dbReference type="Gene3D" id="3.40.109.10">
    <property type="entry name" value="NADH Oxidase"/>
    <property type="match status" value="1"/>
</dbReference>
<reference evidence="5 6" key="1">
    <citation type="submission" date="2019-06" db="EMBL/GenBank/DDBJ databases">
        <title>Sequencing the genomes of 1000 actinobacteria strains.</title>
        <authorList>
            <person name="Klenk H.-P."/>
        </authorList>
    </citation>
    <scope>NUCLEOTIDE SEQUENCE [LARGE SCALE GENOMIC DNA]</scope>
    <source>
        <strain evidence="5 6">DSM 44819</strain>
    </source>
</reference>
<keyword evidence="1" id="KW-0285">Flavoprotein</keyword>